<sequence length="117" mass="13472">MVGWPYREPEKIKAAFEKSSHVIFLKQFNNIVALGRTVDDDNYYGLIVDVAVHPNQQGKGLGTQVVEYLKDKMVGYSFITLTAAPGKDAFYEKLGWKRQKSAFLWPRDEKQTEQHCF</sequence>
<proteinExistence type="predicted"/>
<evidence type="ECO:0000256" key="2">
    <source>
        <dbReference type="ARBA" id="ARBA00023315"/>
    </source>
</evidence>
<evidence type="ECO:0000313" key="4">
    <source>
        <dbReference type="EMBL" id="GGH75282.1"/>
    </source>
</evidence>
<dbReference type="Proteomes" id="UP000627292">
    <property type="component" value="Unassembled WGS sequence"/>
</dbReference>
<dbReference type="PROSITE" id="PS51186">
    <property type="entry name" value="GNAT"/>
    <property type="match status" value="1"/>
</dbReference>
<dbReference type="PANTHER" id="PTHR43626:SF4">
    <property type="entry name" value="GCN5-RELATED N-ACETYLTRANSFERASE 2, CHLOROPLASTIC"/>
    <property type="match status" value="1"/>
</dbReference>
<dbReference type="InterPro" id="IPR000182">
    <property type="entry name" value="GNAT_dom"/>
</dbReference>
<evidence type="ECO:0000313" key="5">
    <source>
        <dbReference type="Proteomes" id="UP000627292"/>
    </source>
</evidence>
<keyword evidence="5" id="KW-1185">Reference proteome</keyword>
<dbReference type="CDD" id="cd04301">
    <property type="entry name" value="NAT_SF"/>
    <property type="match status" value="1"/>
</dbReference>
<dbReference type="RefSeq" id="WP_188955408.1">
    <property type="nucleotide sequence ID" value="NZ_BMIB01000004.1"/>
</dbReference>
<dbReference type="Pfam" id="PF13673">
    <property type="entry name" value="Acetyltransf_10"/>
    <property type="match status" value="1"/>
</dbReference>
<dbReference type="Gene3D" id="3.40.630.30">
    <property type="match status" value="1"/>
</dbReference>
<dbReference type="InterPro" id="IPR016181">
    <property type="entry name" value="Acyl_CoA_acyltransferase"/>
</dbReference>
<dbReference type="GO" id="GO:0008080">
    <property type="term" value="F:N-acetyltransferase activity"/>
    <property type="evidence" value="ECO:0007669"/>
    <property type="project" value="InterPro"/>
</dbReference>
<accession>A0A917J2P6</accession>
<keyword evidence="1" id="KW-0808">Transferase</keyword>
<dbReference type="AlphaFoldDB" id="A0A917J2P6"/>
<dbReference type="PANTHER" id="PTHR43626">
    <property type="entry name" value="ACYL-COA N-ACYLTRANSFERASE"/>
    <property type="match status" value="1"/>
</dbReference>
<reference evidence="4" key="2">
    <citation type="submission" date="2020-09" db="EMBL/GenBank/DDBJ databases">
        <authorList>
            <person name="Sun Q."/>
            <person name="Zhou Y."/>
        </authorList>
    </citation>
    <scope>NUCLEOTIDE SEQUENCE</scope>
    <source>
        <strain evidence="4">CGMCC 1.15290</strain>
    </source>
</reference>
<evidence type="ECO:0000256" key="1">
    <source>
        <dbReference type="ARBA" id="ARBA00022679"/>
    </source>
</evidence>
<dbReference type="EMBL" id="BMIB01000004">
    <property type="protein sequence ID" value="GGH75282.1"/>
    <property type="molecule type" value="Genomic_DNA"/>
</dbReference>
<comment type="caution">
    <text evidence="4">The sequence shown here is derived from an EMBL/GenBank/DDBJ whole genome shotgun (WGS) entry which is preliminary data.</text>
</comment>
<organism evidence="4 5">
    <name type="scientific">Filimonas zeae</name>
    <dbReference type="NCBI Taxonomy" id="1737353"/>
    <lineage>
        <taxon>Bacteria</taxon>
        <taxon>Pseudomonadati</taxon>
        <taxon>Bacteroidota</taxon>
        <taxon>Chitinophagia</taxon>
        <taxon>Chitinophagales</taxon>
        <taxon>Chitinophagaceae</taxon>
        <taxon>Filimonas</taxon>
    </lineage>
</organism>
<dbReference type="InterPro" id="IPR045039">
    <property type="entry name" value="NSI-like"/>
</dbReference>
<dbReference type="SUPFAM" id="SSF55729">
    <property type="entry name" value="Acyl-CoA N-acyltransferases (Nat)"/>
    <property type="match status" value="1"/>
</dbReference>
<name>A0A917J2P6_9BACT</name>
<feature type="domain" description="N-acetyltransferase" evidence="3">
    <location>
        <begin position="1"/>
        <end position="117"/>
    </location>
</feature>
<reference evidence="4" key="1">
    <citation type="journal article" date="2014" name="Int. J. Syst. Evol. Microbiol.">
        <title>Complete genome sequence of Corynebacterium casei LMG S-19264T (=DSM 44701T), isolated from a smear-ripened cheese.</title>
        <authorList>
            <consortium name="US DOE Joint Genome Institute (JGI-PGF)"/>
            <person name="Walter F."/>
            <person name="Albersmeier A."/>
            <person name="Kalinowski J."/>
            <person name="Ruckert C."/>
        </authorList>
    </citation>
    <scope>NUCLEOTIDE SEQUENCE</scope>
    <source>
        <strain evidence="4">CGMCC 1.15290</strain>
    </source>
</reference>
<dbReference type="GO" id="GO:0005737">
    <property type="term" value="C:cytoplasm"/>
    <property type="evidence" value="ECO:0007669"/>
    <property type="project" value="TreeGrafter"/>
</dbReference>
<evidence type="ECO:0000259" key="3">
    <source>
        <dbReference type="PROSITE" id="PS51186"/>
    </source>
</evidence>
<keyword evidence="2" id="KW-0012">Acyltransferase</keyword>
<gene>
    <name evidence="4" type="ORF">GCM10011379_38710</name>
</gene>
<protein>
    <recommendedName>
        <fullName evidence="3">N-acetyltransferase domain-containing protein</fullName>
    </recommendedName>
</protein>